<dbReference type="Proteomes" id="UP000295765">
    <property type="component" value="Unassembled WGS sequence"/>
</dbReference>
<organism evidence="4 5">
    <name type="scientific">Plasticicumulans lactativorans</name>
    <dbReference type="NCBI Taxonomy" id="1133106"/>
    <lineage>
        <taxon>Bacteria</taxon>
        <taxon>Pseudomonadati</taxon>
        <taxon>Pseudomonadota</taxon>
        <taxon>Gammaproteobacteria</taxon>
        <taxon>Candidatus Competibacteraceae</taxon>
        <taxon>Plasticicumulans</taxon>
    </lineage>
</organism>
<name>A0A4R2L5E0_9GAMM</name>
<reference evidence="4 5" key="1">
    <citation type="submission" date="2019-03" db="EMBL/GenBank/DDBJ databases">
        <title>Genomic Encyclopedia of Type Strains, Phase IV (KMG-IV): sequencing the most valuable type-strain genomes for metagenomic binning, comparative biology and taxonomic classification.</title>
        <authorList>
            <person name="Goeker M."/>
        </authorList>
    </citation>
    <scope>NUCLEOTIDE SEQUENCE [LARGE SCALE GENOMIC DNA]</scope>
    <source>
        <strain evidence="4 5">DSM 25287</strain>
    </source>
</reference>
<feature type="domain" description="Ice-binding protein C-terminal" evidence="2">
    <location>
        <begin position="236"/>
        <end position="258"/>
    </location>
</feature>
<dbReference type="InterPro" id="IPR058500">
    <property type="entry name" value="DUF8187"/>
</dbReference>
<protein>
    <submittedName>
        <fullName evidence="4">Putative secreted protein</fullName>
    </submittedName>
</protein>
<dbReference type="EMBL" id="SLWY01000010">
    <property type="protein sequence ID" value="TCO81022.1"/>
    <property type="molecule type" value="Genomic_DNA"/>
</dbReference>
<evidence type="ECO:0000313" key="4">
    <source>
        <dbReference type="EMBL" id="TCO81022.1"/>
    </source>
</evidence>
<feature type="signal peptide" evidence="1">
    <location>
        <begin position="1"/>
        <end position="23"/>
    </location>
</feature>
<evidence type="ECO:0000313" key="5">
    <source>
        <dbReference type="Proteomes" id="UP000295765"/>
    </source>
</evidence>
<proteinExistence type="predicted"/>
<accession>A0A4R2L5E0</accession>
<evidence type="ECO:0000259" key="2">
    <source>
        <dbReference type="Pfam" id="PF07589"/>
    </source>
</evidence>
<dbReference type="InterPro" id="IPR013424">
    <property type="entry name" value="Ice-binding_C"/>
</dbReference>
<feature type="domain" description="DUF8187" evidence="3">
    <location>
        <begin position="23"/>
        <end position="207"/>
    </location>
</feature>
<feature type="chain" id="PRO_5020365183" evidence="1">
    <location>
        <begin position="24"/>
        <end position="261"/>
    </location>
</feature>
<keyword evidence="5" id="KW-1185">Reference proteome</keyword>
<dbReference type="Pfam" id="PF07589">
    <property type="entry name" value="PEP-CTERM"/>
    <property type="match status" value="1"/>
</dbReference>
<dbReference type="Pfam" id="PF26598">
    <property type="entry name" value="DUF8187"/>
    <property type="match status" value="1"/>
</dbReference>
<dbReference type="AlphaFoldDB" id="A0A4R2L5E0"/>
<keyword evidence="1" id="KW-0732">Signal</keyword>
<dbReference type="NCBIfam" id="TIGR02595">
    <property type="entry name" value="PEP_CTERM"/>
    <property type="match status" value="1"/>
</dbReference>
<dbReference type="RefSeq" id="WP_132542191.1">
    <property type="nucleotide sequence ID" value="NZ_SLWY01000010.1"/>
</dbReference>
<comment type="caution">
    <text evidence="4">The sequence shown here is derived from an EMBL/GenBank/DDBJ whole genome shotgun (WGS) entry which is preliminary data.</text>
</comment>
<sequence length="261" mass="26896">MKKTLLSAAVGTALLLGASAANAGYYSYANNFQGNFDIRGFGLNDNDGNPNTFTATLTGLTGSLDLTIPPPGQWTIQRNGVFNVDYIPQIPGPELTSDTHGAWVDLASANFGYTDISGKHFVYDFTNGSFTSDGNPVTGGDFTMSAAAFKPLFGIFFGPILSPILSAIIGDGSVTVHHTLSQGAWTIEVTETDVNGQGFSGALNLLDLQSGQGGLPPSNANGVIDGSFLANGAIHVPEPASVALLGLGLAGIGAARRRKTA</sequence>
<evidence type="ECO:0000256" key="1">
    <source>
        <dbReference type="SAM" id="SignalP"/>
    </source>
</evidence>
<evidence type="ECO:0000259" key="3">
    <source>
        <dbReference type="Pfam" id="PF26598"/>
    </source>
</evidence>
<gene>
    <name evidence="4" type="ORF">EV699_11047</name>
</gene>
<dbReference type="OrthoDB" id="9255697at2"/>